<dbReference type="PROSITE" id="PS50110">
    <property type="entry name" value="RESPONSE_REGULATORY"/>
    <property type="match status" value="1"/>
</dbReference>
<dbReference type="FunFam" id="3.30.565.10:FF:000006">
    <property type="entry name" value="Sensor histidine kinase WalK"/>
    <property type="match status" value="1"/>
</dbReference>
<gene>
    <name evidence="10" type="ORF">CLV42_12262</name>
</gene>
<organism evidence="10 11">
    <name type="scientific">Chitinophaga ginsengisoli</name>
    <dbReference type="NCBI Taxonomy" id="363837"/>
    <lineage>
        <taxon>Bacteria</taxon>
        <taxon>Pseudomonadati</taxon>
        <taxon>Bacteroidota</taxon>
        <taxon>Chitinophagia</taxon>
        <taxon>Chitinophagales</taxon>
        <taxon>Chitinophagaceae</taxon>
        <taxon>Chitinophaga</taxon>
    </lineage>
</organism>
<dbReference type="PROSITE" id="PS50109">
    <property type="entry name" value="HIS_KIN"/>
    <property type="match status" value="1"/>
</dbReference>
<dbReference type="Proteomes" id="UP000240978">
    <property type="component" value="Unassembled WGS sequence"/>
</dbReference>
<dbReference type="PANTHER" id="PTHR43304">
    <property type="entry name" value="PHYTOCHROME-LIKE PROTEIN CPH1"/>
    <property type="match status" value="1"/>
</dbReference>
<dbReference type="InterPro" id="IPR052162">
    <property type="entry name" value="Sensor_kinase/Photoreceptor"/>
</dbReference>
<keyword evidence="7" id="KW-0175">Coiled coil</keyword>
<comment type="caution">
    <text evidence="10">The sequence shown here is derived from an EMBL/GenBank/DDBJ whole genome shotgun (WGS) entry which is preliminary data.</text>
</comment>
<keyword evidence="4" id="KW-0808">Transferase</keyword>
<reference evidence="10 11" key="1">
    <citation type="submission" date="2018-03" db="EMBL/GenBank/DDBJ databases">
        <title>Genomic Encyclopedia of Archaeal and Bacterial Type Strains, Phase II (KMG-II): from individual species to whole genera.</title>
        <authorList>
            <person name="Goeker M."/>
        </authorList>
    </citation>
    <scope>NUCLEOTIDE SEQUENCE [LARGE SCALE GENOMIC DNA]</scope>
    <source>
        <strain evidence="10 11">DSM 18107</strain>
    </source>
</reference>
<evidence type="ECO:0000256" key="6">
    <source>
        <dbReference type="PROSITE-ProRule" id="PRU00169"/>
    </source>
</evidence>
<dbReference type="Pfam" id="PF00512">
    <property type="entry name" value="HisKA"/>
    <property type="match status" value="1"/>
</dbReference>
<dbReference type="SUPFAM" id="SSF52172">
    <property type="entry name" value="CheY-like"/>
    <property type="match status" value="1"/>
</dbReference>
<evidence type="ECO:0000313" key="11">
    <source>
        <dbReference type="Proteomes" id="UP000240978"/>
    </source>
</evidence>
<dbReference type="GO" id="GO:0000155">
    <property type="term" value="F:phosphorelay sensor kinase activity"/>
    <property type="evidence" value="ECO:0007669"/>
    <property type="project" value="InterPro"/>
</dbReference>
<evidence type="ECO:0000259" key="9">
    <source>
        <dbReference type="PROSITE" id="PS50110"/>
    </source>
</evidence>
<dbReference type="Pfam" id="PF00072">
    <property type="entry name" value="Response_reg"/>
    <property type="match status" value="1"/>
</dbReference>
<proteinExistence type="predicted"/>
<feature type="domain" description="Response regulatory" evidence="9">
    <location>
        <begin position="24"/>
        <end position="142"/>
    </location>
</feature>
<evidence type="ECO:0000256" key="2">
    <source>
        <dbReference type="ARBA" id="ARBA00012438"/>
    </source>
</evidence>
<dbReference type="InterPro" id="IPR003661">
    <property type="entry name" value="HisK_dim/P_dom"/>
</dbReference>
<accession>A0A2P8FL53</accession>
<dbReference type="Gene3D" id="3.40.50.2300">
    <property type="match status" value="1"/>
</dbReference>
<keyword evidence="5" id="KW-0418">Kinase</keyword>
<dbReference type="InterPro" id="IPR005467">
    <property type="entry name" value="His_kinase_dom"/>
</dbReference>
<keyword evidence="11" id="KW-1185">Reference proteome</keyword>
<evidence type="ECO:0000256" key="5">
    <source>
        <dbReference type="ARBA" id="ARBA00022777"/>
    </source>
</evidence>
<protein>
    <recommendedName>
        <fullName evidence="2">histidine kinase</fullName>
        <ecNumber evidence="2">2.7.13.3</ecNumber>
    </recommendedName>
</protein>
<dbReference type="InterPro" id="IPR004358">
    <property type="entry name" value="Sig_transdc_His_kin-like_C"/>
</dbReference>
<dbReference type="Gene3D" id="1.10.287.130">
    <property type="match status" value="1"/>
</dbReference>
<dbReference type="InterPro" id="IPR003594">
    <property type="entry name" value="HATPase_dom"/>
</dbReference>
<comment type="catalytic activity">
    <reaction evidence="1">
        <text>ATP + protein L-histidine = ADP + protein N-phospho-L-histidine.</text>
        <dbReference type="EC" id="2.7.13.3"/>
    </reaction>
</comment>
<feature type="domain" description="Histidine kinase" evidence="8">
    <location>
        <begin position="206"/>
        <end position="431"/>
    </location>
</feature>
<evidence type="ECO:0000256" key="3">
    <source>
        <dbReference type="ARBA" id="ARBA00022553"/>
    </source>
</evidence>
<dbReference type="SMART" id="SM00387">
    <property type="entry name" value="HATPase_c"/>
    <property type="match status" value="1"/>
</dbReference>
<evidence type="ECO:0000256" key="7">
    <source>
        <dbReference type="SAM" id="Coils"/>
    </source>
</evidence>
<dbReference type="InterPro" id="IPR011006">
    <property type="entry name" value="CheY-like_superfamily"/>
</dbReference>
<dbReference type="SMART" id="SM00448">
    <property type="entry name" value="REC"/>
    <property type="match status" value="1"/>
</dbReference>
<dbReference type="InterPro" id="IPR001789">
    <property type="entry name" value="Sig_transdc_resp-reg_receiver"/>
</dbReference>
<keyword evidence="3 6" id="KW-0597">Phosphoprotein</keyword>
<evidence type="ECO:0000256" key="4">
    <source>
        <dbReference type="ARBA" id="ARBA00022679"/>
    </source>
</evidence>
<evidence type="ECO:0000313" key="10">
    <source>
        <dbReference type="EMBL" id="PSL22436.1"/>
    </source>
</evidence>
<dbReference type="SUPFAM" id="SSF55874">
    <property type="entry name" value="ATPase domain of HSP90 chaperone/DNA topoisomerase II/histidine kinase"/>
    <property type="match status" value="1"/>
</dbReference>
<dbReference type="InterPro" id="IPR036097">
    <property type="entry name" value="HisK_dim/P_sf"/>
</dbReference>
<name>A0A2P8FL53_9BACT</name>
<dbReference type="CDD" id="cd00082">
    <property type="entry name" value="HisKA"/>
    <property type="match status" value="1"/>
</dbReference>
<dbReference type="Pfam" id="PF02518">
    <property type="entry name" value="HATPase_c"/>
    <property type="match status" value="1"/>
</dbReference>
<dbReference type="SMART" id="SM00388">
    <property type="entry name" value="HisKA"/>
    <property type="match status" value="1"/>
</dbReference>
<dbReference type="Gene3D" id="3.30.565.10">
    <property type="entry name" value="Histidine kinase-like ATPase, C-terminal domain"/>
    <property type="match status" value="1"/>
</dbReference>
<evidence type="ECO:0000259" key="8">
    <source>
        <dbReference type="PROSITE" id="PS50109"/>
    </source>
</evidence>
<dbReference type="InterPro" id="IPR036890">
    <property type="entry name" value="HATPase_C_sf"/>
</dbReference>
<evidence type="ECO:0000256" key="1">
    <source>
        <dbReference type="ARBA" id="ARBA00000085"/>
    </source>
</evidence>
<feature type="coiled-coil region" evidence="7">
    <location>
        <begin position="153"/>
        <end position="199"/>
    </location>
</feature>
<dbReference type="EMBL" id="PYGK01000022">
    <property type="protein sequence ID" value="PSL22436.1"/>
    <property type="molecule type" value="Genomic_DNA"/>
</dbReference>
<dbReference type="EC" id="2.7.13.3" evidence="2"/>
<feature type="modified residue" description="4-aspartylphosphate" evidence="6">
    <location>
        <position position="74"/>
    </location>
</feature>
<dbReference type="PRINTS" id="PR00344">
    <property type="entry name" value="BCTRLSENSOR"/>
</dbReference>
<dbReference type="SUPFAM" id="SSF47384">
    <property type="entry name" value="Homodimeric domain of signal transducing histidine kinase"/>
    <property type="match status" value="1"/>
</dbReference>
<dbReference type="PANTHER" id="PTHR43304:SF1">
    <property type="entry name" value="PAC DOMAIN-CONTAINING PROTEIN"/>
    <property type="match status" value="1"/>
</dbReference>
<dbReference type="AlphaFoldDB" id="A0A2P8FL53"/>
<sequence>MAIPIDLKYSFENRTILQDQGLIKILVVDDRPDNLLSIESILERESYTIIKASSGRAALKILLKEFDFSLILMDVQMPEMNGFETAALIYQRDKLKEIPIIFITAHSHEEEAIFKGYRVGAVDFIYKPINPELLRIKVGLFVELYRKTQSLIAQEQKLLLANASLQREIVEREASEIRVRELNQQLLQNNIHLKAVNEELDRFAYIASHDLQEPLRKIRVFSDMILQKKSGEGEVDRYVQKITNATIRMQQLVSDLLRFSRHSIQGGDFMQCDLNELVKEALTELEIKIQQTNARIQIETLPSLQVIPTLMRQVFYNLISNALKFRKKEVPPEVHIYAEMVTAPDHQYMSERDNGRYYKIFVTDNGIGFESQYVEDIFVVFKRLHSYHEIEGTGIGLSICKKIMEQHNGFITATSEIDNGATFIIGIPEKQLLPMNLSIT</sequence>